<keyword evidence="1" id="KW-0812">Transmembrane</keyword>
<dbReference type="EMBL" id="NGJU01000002">
    <property type="protein sequence ID" value="RST97512.1"/>
    <property type="molecule type" value="Genomic_DNA"/>
</dbReference>
<dbReference type="AlphaFoldDB" id="A0A429ZV46"/>
<protein>
    <submittedName>
        <fullName evidence="2">Uncharacterized protein</fullName>
    </submittedName>
</protein>
<keyword evidence="1" id="KW-1133">Transmembrane helix</keyword>
<sequence length="75" mass="8344">MEKQNETVYIWNDLVGLKDLSLAIGLSVITTMVGYFLAPVTDPTKQLFFGLAGAIVGFLITTFLIKPKRNIKIQK</sequence>
<gene>
    <name evidence="2" type="ORF">CBF35_02265</name>
</gene>
<dbReference type="GeneID" id="98567180"/>
<reference evidence="2 3" key="1">
    <citation type="submission" date="2017-05" db="EMBL/GenBank/DDBJ databases">
        <title>Vagococcus spp. assemblies.</title>
        <authorList>
            <person name="Gulvik C.A."/>
        </authorList>
    </citation>
    <scope>NUCLEOTIDE SEQUENCE [LARGE SCALE GENOMIC DNA]</scope>
    <source>
        <strain evidence="2 3">NCFB 2777</strain>
    </source>
</reference>
<feature type="transmembrane region" description="Helical" evidence="1">
    <location>
        <begin position="47"/>
        <end position="65"/>
    </location>
</feature>
<dbReference type="OrthoDB" id="1924966at2"/>
<proteinExistence type="predicted"/>
<keyword evidence="1" id="KW-0472">Membrane</keyword>
<comment type="caution">
    <text evidence="2">The sequence shown here is derived from an EMBL/GenBank/DDBJ whole genome shotgun (WGS) entry which is preliminary data.</text>
</comment>
<feature type="transmembrane region" description="Helical" evidence="1">
    <location>
        <begin position="20"/>
        <end position="41"/>
    </location>
</feature>
<evidence type="ECO:0000313" key="3">
    <source>
        <dbReference type="Proteomes" id="UP000287239"/>
    </source>
</evidence>
<keyword evidence="3" id="KW-1185">Reference proteome</keyword>
<name>A0A429ZV46_9ENTE</name>
<dbReference type="Proteomes" id="UP000287239">
    <property type="component" value="Unassembled WGS sequence"/>
</dbReference>
<evidence type="ECO:0000313" key="2">
    <source>
        <dbReference type="EMBL" id="RST97512.1"/>
    </source>
</evidence>
<organism evidence="2 3">
    <name type="scientific">Vagococcus salmoninarum</name>
    <dbReference type="NCBI Taxonomy" id="2739"/>
    <lineage>
        <taxon>Bacteria</taxon>
        <taxon>Bacillati</taxon>
        <taxon>Bacillota</taxon>
        <taxon>Bacilli</taxon>
        <taxon>Lactobacillales</taxon>
        <taxon>Enterococcaceae</taxon>
        <taxon>Vagococcus</taxon>
    </lineage>
</organism>
<accession>A0A429ZV46</accession>
<evidence type="ECO:0000256" key="1">
    <source>
        <dbReference type="SAM" id="Phobius"/>
    </source>
</evidence>
<dbReference type="RefSeq" id="WP_126778260.1">
    <property type="nucleotide sequence ID" value="NZ_CP177121.1"/>
</dbReference>